<feature type="chain" id="PRO_5040160747" evidence="2">
    <location>
        <begin position="18"/>
        <end position="130"/>
    </location>
</feature>
<keyword evidence="1" id="KW-0812">Transmembrane</keyword>
<name>A0A9Q0QXU5_9MAGN</name>
<protein>
    <submittedName>
        <fullName evidence="3">Uncharacterized protein</fullName>
    </submittedName>
</protein>
<keyword evidence="2" id="KW-0732">Signal</keyword>
<gene>
    <name evidence="3" type="ORF">NE237_000796</name>
</gene>
<evidence type="ECO:0000256" key="1">
    <source>
        <dbReference type="SAM" id="Phobius"/>
    </source>
</evidence>
<accession>A0A9Q0QXU5</accession>
<proteinExistence type="predicted"/>
<feature type="signal peptide" evidence="2">
    <location>
        <begin position="1"/>
        <end position="17"/>
    </location>
</feature>
<feature type="transmembrane region" description="Helical" evidence="1">
    <location>
        <begin position="63"/>
        <end position="85"/>
    </location>
</feature>
<dbReference type="EMBL" id="JAMYWD010000003">
    <property type="protein sequence ID" value="KAJ4975690.1"/>
    <property type="molecule type" value="Genomic_DNA"/>
</dbReference>
<keyword evidence="1" id="KW-1133">Transmembrane helix</keyword>
<dbReference type="AlphaFoldDB" id="A0A9Q0QXU5"/>
<keyword evidence="4" id="KW-1185">Reference proteome</keyword>
<evidence type="ECO:0000313" key="3">
    <source>
        <dbReference type="EMBL" id="KAJ4975690.1"/>
    </source>
</evidence>
<comment type="caution">
    <text evidence="3">The sequence shown here is derived from an EMBL/GenBank/DDBJ whole genome shotgun (WGS) entry which is preliminary data.</text>
</comment>
<evidence type="ECO:0000313" key="4">
    <source>
        <dbReference type="Proteomes" id="UP001141806"/>
    </source>
</evidence>
<organism evidence="3 4">
    <name type="scientific">Protea cynaroides</name>
    <dbReference type="NCBI Taxonomy" id="273540"/>
    <lineage>
        <taxon>Eukaryota</taxon>
        <taxon>Viridiplantae</taxon>
        <taxon>Streptophyta</taxon>
        <taxon>Embryophyta</taxon>
        <taxon>Tracheophyta</taxon>
        <taxon>Spermatophyta</taxon>
        <taxon>Magnoliopsida</taxon>
        <taxon>Proteales</taxon>
        <taxon>Proteaceae</taxon>
        <taxon>Protea</taxon>
    </lineage>
</organism>
<reference evidence="3" key="1">
    <citation type="journal article" date="2023" name="Plant J.">
        <title>The genome of the king protea, Protea cynaroides.</title>
        <authorList>
            <person name="Chang J."/>
            <person name="Duong T.A."/>
            <person name="Schoeman C."/>
            <person name="Ma X."/>
            <person name="Roodt D."/>
            <person name="Barker N."/>
            <person name="Li Z."/>
            <person name="Van de Peer Y."/>
            <person name="Mizrachi E."/>
        </authorList>
    </citation>
    <scope>NUCLEOTIDE SEQUENCE</scope>
    <source>
        <tissue evidence="3">Young leaves</tissue>
    </source>
</reference>
<dbReference type="Proteomes" id="UP001141806">
    <property type="component" value="Unassembled WGS sequence"/>
</dbReference>
<evidence type="ECO:0000256" key="2">
    <source>
        <dbReference type="SAM" id="SignalP"/>
    </source>
</evidence>
<keyword evidence="1" id="KW-0472">Membrane</keyword>
<sequence length="130" mass="15078">MKIPLTFFLSILSFCETLSIHPLWFFSPSYQNLQISLQIKDCIFFFFAGTNSHLFELDNWGDLSSSVLVLTGNVLLLFSVLSIGTQQMKNTILERLSVWFRMGLDNEEKVCGVKLSEKLEKECLWDWRSI</sequence>